<dbReference type="PATRIC" id="fig|931276.5.peg.767"/>
<dbReference type="AlphaFoldDB" id="M1M9G2"/>
<reference evidence="3 4" key="1">
    <citation type="submission" date="2013-02" db="EMBL/GenBank/DDBJ databases">
        <title>Genome sequence of Clostridium saccharoperbutylacetonicum N1-4(HMT).</title>
        <authorList>
            <person name="Poehlein A."/>
            <person name="Daniel R."/>
        </authorList>
    </citation>
    <scope>NUCLEOTIDE SEQUENCE [LARGE SCALE GENOMIC DNA]</scope>
    <source>
        <strain evidence="4">N1-4(HMT)</strain>
    </source>
</reference>
<organism evidence="3 4">
    <name type="scientific">Clostridium saccharoperbutylacetonicum N1-4(HMT)</name>
    <dbReference type="NCBI Taxonomy" id="931276"/>
    <lineage>
        <taxon>Bacteria</taxon>
        <taxon>Bacillati</taxon>
        <taxon>Bacillota</taxon>
        <taxon>Clostridia</taxon>
        <taxon>Eubacteriales</taxon>
        <taxon>Clostridiaceae</taxon>
        <taxon>Clostridium</taxon>
    </lineage>
</organism>
<sequence length="129" mass="14416">MLLKNMICEIKKEKLRKQKEQRTKKIIGITASLAVTAISGVIGGLMMAPKSGKELREDIAKTATDANENLKKDIEVTKEKLSSGVNETRNKINSYLAAKKEKNDVLSEENEELKDKAIETEVVEEKIVE</sequence>
<accession>M1M9G2</accession>
<evidence type="ECO:0000256" key="1">
    <source>
        <dbReference type="SAM" id="Coils"/>
    </source>
</evidence>
<gene>
    <name evidence="3" type="ORF">Cspa_c08120</name>
</gene>
<proteinExistence type="predicted"/>
<dbReference type="HOGENOM" id="CLU_105320_1_0_9"/>
<dbReference type="EMBL" id="CP004121">
    <property type="protein sequence ID" value="AGF54589.1"/>
    <property type="molecule type" value="Genomic_DNA"/>
</dbReference>
<keyword evidence="2" id="KW-1133">Transmembrane helix</keyword>
<evidence type="ECO:0000313" key="3">
    <source>
        <dbReference type="EMBL" id="AGF54589.1"/>
    </source>
</evidence>
<dbReference type="Pfam" id="PF12732">
    <property type="entry name" value="YtxH"/>
    <property type="match status" value="1"/>
</dbReference>
<dbReference type="Gene3D" id="1.20.120.20">
    <property type="entry name" value="Apolipoprotein"/>
    <property type="match status" value="1"/>
</dbReference>
<keyword evidence="2" id="KW-0812">Transmembrane</keyword>
<keyword evidence="4" id="KW-1185">Reference proteome</keyword>
<protein>
    <submittedName>
        <fullName evidence="3">YtxH-like protein</fullName>
    </submittedName>
</protein>
<dbReference type="RefSeq" id="WP_015390915.1">
    <property type="nucleotide sequence ID" value="NC_020291.1"/>
</dbReference>
<keyword evidence="1" id="KW-0175">Coiled coil</keyword>
<dbReference type="STRING" id="36745.CLSAP_08520"/>
<evidence type="ECO:0000313" key="4">
    <source>
        <dbReference type="Proteomes" id="UP000011728"/>
    </source>
</evidence>
<dbReference type="OrthoDB" id="1740132at2"/>
<dbReference type="SUPFAM" id="SSF47162">
    <property type="entry name" value="Apolipoprotein"/>
    <property type="match status" value="1"/>
</dbReference>
<evidence type="ECO:0000256" key="2">
    <source>
        <dbReference type="SAM" id="Phobius"/>
    </source>
</evidence>
<feature type="transmembrane region" description="Helical" evidence="2">
    <location>
        <begin position="26"/>
        <end position="48"/>
    </location>
</feature>
<keyword evidence="2" id="KW-0472">Membrane</keyword>
<dbReference type="InterPro" id="IPR024623">
    <property type="entry name" value="YtxH"/>
</dbReference>
<name>M1M9G2_9CLOT</name>
<dbReference type="KEGG" id="csr:Cspa_c08120"/>
<dbReference type="Proteomes" id="UP000011728">
    <property type="component" value="Chromosome"/>
</dbReference>
<feature type="coiled-coil region" evidence="1">
    <location>
        <begin position="60"/>
        <end position="126"/>
    </location>
</feature>